<keyword evidence="1" id="KW-0472">Membrane</keyword>
<organism evidence="2 3">
    <name type="scientific">Sorghum bicolor</name>
    <name type="common">Sorghum</name>
    <name type="synonym">Sorghum vulgare</name>
    <dbReference type="NCBI Taxonomy" id="4558"/>
    <lineage>
        <taxon>Eukaryota</taxon>
        <taxon>Viridiplantae</taxon>
        <taxon>Streptophyta</taxon>
        <taxon>Embryophyta</taxon>
        <taxon>Tracheophyta</taxon>
        <taxon>Spermatophyta</taxon>
        <taxon>Magnoliopsida</taxon>
        <taxon>Liliopsida</taxon>
        <taxon>Poales</taxon>
        <taxon>Poaceae</taxon>
        <taxon>PACMAD clade</taxon>
        <taxon>Panicoideae</taxon>
        <taxon>Andropogonodae</taxon>
        <taxon>Andropogoneae</taxon>
        <taxon>Sorghinae</taxon>
        <taxon>Sorghum</taxon>
    </lineage>
</organism>
<protein>
    <submittedName>
        <fullName evidence="2">Uncharacterized protein</fullName>
    </submittedName>
</protein>
<feature type="transmembrane region" description="Helical" evidence="1">
    <location>
        <begin position="35"/>
        <end position="60"/>
    </location>
</feature>
<dbReference type="Gramene" id="OQU83035">
    <property type="protein sequence ID" value="OQU83035"/>
    <property type="gene ID" value="SORBI_3005G065050"/>
</dbReference>
<keyword evidence="1" id="KW-1133">Transmembrane helix</keyword>
<dbReference type="InParanoid" id="A0A1Z5RHX3"/>
<reference evidence="2 3" key="1">
    <citation type="journal article" date="2009" name="Nature">
        <title>The Sorghum bicolor genome and the diversification of grasses.</title>
        <authorList>
            <person name="Paterson A.H."/>
            <person name="Bowers J.E."/>
            <person name="Bruggmann R."/>
            <person name="Dubchak I."/>
            <person name="Grimwood J."/>
            <person name="Gundlach H."/>
            <person name="Haberer G."/>
            <person name="Hellsten U."/>
            <person name="Mitros T."/>
            <person name="Poliakov A."/>
            <person name="Schmutz J."/>
            <person name="Spannagl M."/>
            <person name="Tang H."/>
            <person name="Wang X."/>
            <person name="Wicker T."/>
            <person name="Bharti A.K."/>
            <person name="Chapman J."/>
            <person name="Feltus F.A."/>
            <person name="Gowik U."/>
            <person name="Grigoriev I.V."/>
            <person name="Lyons E."/>
            <person name="Maher C.A."/>
            <person name="Martis M."/>
            <person name="Narechania A."/>
            <person name="Otillar R.P."/>
            <person name="Penning B.W."/>
            <person name="Salamov A.A."/>
            <person name="Wang Y."/>
            <person name="Zhang L."/>
            <person name="Carpita N.C."/>
            <person name="Freeling M."/>
            <person name="Gingle A.R."/>
            <person name="Hash C.T."/>
            <person name="Keller B."/>
            <person name="Klein P."/>
            <person name="Kresovich S."/>
            <person name="McCann M.C."/>
            <person name="Ming R."/>
            <person name="Peterson D.G."/>
            <person name="Mehboob-ur-Rahman"/>
            <person name="Ware D."/>
            <person name="Westhoff P."/>
            <person name="Mayer K.F."/>
            <person name="Messing J."/>
            <person name="Rokhsar D.S."/>
        </authorList>
    </citation>
    <scope>NUCLEOTIDE SEQUENCE [LARGE SCALE GENOMIC DNA]</scope>
    <source>
        <strain evidence="3">cv. BTx623</strain>
    </source>
</reference>
<keyword evidence="3" id="KW-1185">Reference proteome</keyword>
<sequence>MPRLSDLETTTLFYSFCYVVGFGRLTYELEKLKAIFIFMCFSFLLNHLLIACIMFCVAIFSSSSYPCMIRSALPLTVIN</sequence>
<evidence type="ECO:0000313" key="2">
    <source>
        <dbReference type="EMBL" id="OQU83035.1"/>
    </source>
</evidence>
<feature type="transmembrane region" description="Helical" evidence="1">
    <location>
        <begin position="12"/>
        <end position="29"/>
    </location>
</feature>
<keyword evidence="1" id="KW-0812">Transmembrane</keyword>
<evidence type="ECO:0000256" key="1">
    <source>
        <dbReference type="SAM" id="Phobius"/>
    </source>
</evidence>
<dbReference type="EMBL" id="CM000764">
    <property type="protein sequence ID" value="OQU83035.1"/>
    <property type="molecule type" value="Genomic_DNA"/>
</dbReference>
<accession>A0A1Z5RHX3</accession>
<name>A0A1Z5RHX3_SORBI</name>
<proteinExistence type="predicted"/>
<dbReference type="AlphaFoldDB" id="A0A1Z5RHX3"/>
<reference evidence="3" key="2">
    <citation type="journal article" date="2018" name="Plant J.">
        <title>The Sorghum bicolor reference genome: improved assembly, gene annotations, a transcriptome atlas, and signatures of genome organization.</title>
        <authorList>
            <person name="McCormick R.F."/>
            <person name="Truong S.K."/>
            <person name="Sreedasyam A."/>
            <person name="Jenkins J."/>
            <person name="Shu S."/>
            <person name="Sims D."/>
            <person name="Kennedy M."/>
            <person name="Amirebrahimi M."/>
            <person name="Weers B.D."/>
            <person name="McKinley B."/>
            <person name="Mattison A."/>
            <person name="Morishige D.T."/>
            <person name="Grimwood J."/>
            <person name="Schmutz J."/>
            <person name="Mullet J.E."/>
        </authorList>
    </citation>
    <scope>NUCLEOTIDE SEQUENCE [LARGE SCALE GENOMIC DNA]</scope>
    <source>
        <strain evidence="3">cv. BTx623</strain>
    </source>
</reference>
<gene>
    <name evidence="2" type="ORF">SORBI_3005G065050</name>
</gene>
<evidence type="ECO:0000313" key="3">
    <source>
        <dbReference type="Proteomes" id="UP000000768"/>
    </source>
</evidence>
<dbReference type="Proteomes" id="UP000000768">
    <property type="component" value="Chromosome 5"/>
</dbReference>